<dbReference type="Gene3D" id="3.10.310.50">
    <property type="match status" value="1"/>
</dbReference>
<evidence type="ECO:0000259" key="2">
    <source>
        <dbReference type="Pfam" id="PF04536"/>
    </source>
</evidence>
<keyword evidence="1" id="KW-0472">Membrane</keyword>
<dbReference type="Pfam" id="PF04536">
    <property type="entry name" value="TPM_phosphatase"/>
    <property type="match status" value="1"/>
</dbReference>
<evidence type="ECO:0000313" key="3">
    <source>
        <dbReference type="EMBL" id="MFD3394720.1"/>
    </source>
</evidence>
<dbReference type="InterPro" id="IPR007621">
    <property type="entry name" value="TPM_dom"/>
</dbReference>
<gene>
    <name evidence="3" type="ORF">U0R10_08805</name>
</gene>
<keyword evidence="1" id="KW-0812">Transmembrane</keyword>
<reference evidence="3 4" key="1">
    <citation type="submission" date="2024-03" db="EMBL/GenBank/DDBJ databases">
        <title>Aquirufa genome sequencing.</title>
        <authorList>
            <person name="Pitt A."/>
            <person name="Hahn M.W."/>
        </authorList>
    </citation>
    <scope>NUCLEOTIDE SEQUENCE [LARGE SCALE GENOMIC DNA]</scope>
    <source>
        <strain evidence="3 4">OSTEICH-129V</strain>
    </source>
</reference>
<keyword evidence="1" id="KW-1133">Transmembrane helix</keyword>
<proteinExistence type="predicted"/>
<sequence>MSFRMGNSVRLIIGFLLVSLSLFGQEIPSKPSGYVLDQAGLLQANEVQQLEQKLRGYADSTSTQFAVVLVPTTGGSDPYDYAMAIGKSWGVGQKDKNNGVVILVSMDNRKIRIVTGRGIEDVLPDATCKRIINRILKPKFKRGDYYGGLDMATTEMMQRASGQFQSDGSDDPEGIPVVFIIVLVFIIISIIKAYKNRGGGSGPGSRGGGMFFPPVFFGGGGFDRGGSSGGGGFDFGGFGGGDFGGGGAGGDF</sequence>
<comment type="caution">
    <text evidence="3">The sequence shown here is derived from an EMBL/GenBank/DDBJ whole genome shotgun (WGS) entry which is preliminary data.</text>
</comment>
<dbReference type="Proteomes" id="UP001598138">
    <property type="component" value="Unassembled WGS sequence"/>
</dbReference>
<dbReference type="PANTHER" id="PTHR30373:SF2">
    <property type="entry name" value="UPF0603 PROTEIN YGCG"/>
    <property type="match status" value="1"/>
</dbReference>
<protein>
    <submittedName>
        <fullName evidence="3">TPM domain-containing protein</fullName>
    </submittedName>
</protein>
<name>A0ABW6DIE8_9BACT</name>
<organism evidence="3 4">
    <name type="scientific">Aquirufa avitistagni</name>
    <dbReference type="NCBI Taxonomy" id="3104728"/>
    <lineage>
        <taxon>Bacteria</taxon>
        <taxon>Pseudomonadati</taxon>
        <taxon>Bacteroidota</taxon>
        <taxon>Cytophagia</taxon>
        <taxon>Cytophagales</taxon>
        <taxon>Flectobacillaceae</taxon>
        <taxon>Aquirufa</taxon>
    </lineage>
</organism>
<dbReference type="RefSeq" id="WP_377983597.1">
    <property type="nucleotide sequence ID" value="NZ_JBBKXZ010000003.1"/>
</dbReference>
<evidence type="ECO:0000256" key="1">
    <source>
        <dbReference type="SAM" id="Phobius"/>
    </source>
</evidence>
<keyword evidence="4" id="KW-1185">Reference proteome</keyword>
<evidence type="ECO:0000313" key="4">
    <source>
        <dbReference type="Proteomes" id="UP001598138"/>
    </source>
</evidence>
<feature type="transmembrane region" description="Helical" evidence="1">
    <location>
        <begin position="174"/>
        <end position="194"/>
    </location>
</feature>
<feature type="domain" description="TPM" evidence="2">
    <location>
        <begin position="35"/>
        <end position="158"/>
    </location>
</feature>
<dbReference type="PANTHER" id="PTHR30373">
    <property type="entry name" value="UPF0603 PROTEIN YGCG"/>
    <property type="match status" value="1"/>
</dbReference>
<dbReference type="EMBL" id="JBBKXZ010000003">
    <property type="protein sequence ID" value="MFD3394720.1"/>
    <property type="molecule type" value="Genomic_DNA"/>
</dbReference>
<accession>A0ABW6DIE8</accession>